<evidence type="ECO:0000313" key="2">
    <source>
        <dbReference type="Proteomes" id="UP000465785"/>
    </source>
</evidence>
<organism evidence="1 2">
    <name type="scientific">Mycobacterium gallinarum</name>
    <dbReference type="NCBI Taxonomy" id="39689"/>
    <lineage>
        <taxon>Bacteria</taxon>
        <taxon>Bacillati</taxon>
        <taxon>Actinomycetota</taxon>
        <taxon>Actinomycetes</taxon>
        <taxon>Mycobacteriales</taxon>
        <taxon>Mycobacteriaceae</taxon>
        <taxon>Mycobacterium</taxon>
    </lineage>
</organism>
<dbReference type="Proteomes" id="UP000465785">
    <property type="component" value="Chromosome"/>
</dbReference>
<evidence type="ECO:0000313" key="1">
    <source>
        <dbReference type="EMBL" id="BBY91304.1"/>
    </source>
</evidence>
<dbReference type="EMBL" id="AP022601">
    <property type="protein sequence ID" value="BBY91304.1"/>
    <property type="molecule type" value="Genomic_DNA"/>
</dbReference>
<protein>
    <submittedName>
        <fullName evidence="1">Uncharacterized protein</fullName>
    </submittedName>
</protein>
<name>A0A9W4BF78_9MYCO</name>
<reference evidence="1 2" key="1">
    <citation type="journal article" date="2019" name="Emerg. Microbes Infect.">
        <title>Comprehensive subspecies identification of 175 nontuberculous mycobacteria species based on 7547 genomic profiles.</title>
        <authorList>
            <person name="Matsumoto Y."/>
            <person name="Kinjo T."/>
            <person name="Motooka D."/>
            <person name="Nabeya D."/>
            <person name="Jung N."/>
            <person name="Uechi K."/>
            <person name="Horii T."/>
            <person name="Iida T."/>
            <person name="Fujita J."/>
            <person name="Nakamura S."/>
        </authorList>
    </citation>
    <scope>NUCLEOTIDE SEQUENCE [LARGE SCALE GENOMIC DNA]</scope>
    <source>
        <strain evidence="1 2">JCM 6399</strain>
    </source>
</reference>
<keyword evidence="2" id="KW-1185">Reference proteome</keyword>
<dbReference type="KEGG" id="mgau:MGALJ_09730"/>
<accession>A0A9W4BF78</accession>
<dbReference type="AlphaFoldDB" id="A0A9W4BF78"/>
<sequence>MKPPDEPQVHIAPNASRPGLVVIAIGSGTNPYSVTPERADDLADQLTGAADAARAAAEVLR</sequence>
<gene>
    <name evidence="1" type="ORF">MGALJ_09730</name>
</gene>
<dbReference type="RefSeq" id="WP_163726804.1">
    <property type="nucleotide sequence ID" value="NZ_AP022601.1"/>
</dbReference>
<proteinExistence type="predicted"/>